<accession>A0A450W3Z3</accession>
<dbReference type="EMBL" id="CAADFL010000204">
    <property type="protein sequence ID" value="VFK11753.1"/>
    <property type="molecule type" value="Genomic_DNA"/>
</dbReference>
<name>A0A450W3Z3_9GAMM</name>
<organism evidence="1">
    <name type="scientific">Candidatus Kentrum sp. FM</name>
    <dbReference type="NCBI Taxonomy" id="2126340"/>
    <lineage>
        <taxon>Bacteria</taxon>
        <taxon>Pseudomonadati</taxon>
        <taxon>Pseudomonadota</taxon>
        <taxon>Gammaproteobacteria</taxon>
        <taxon>Candidatus Kentrum</taxon>
    </lineage>
</organism>
<reference evidence="1" key="1">
    <citation type="submission" date="2019-02" db="EMBL/GenBank/DDBJ databases">
        <authorList>
            <person name="Gruber-Vodicka R. H."/>
            <person name="Seah K. B. B."/>
        </authorList>
    </citation>
    <scope>NUCLEOTIDE SEQUENCE</scope>
    <source>
        <strain evidence="1">BECK_BZ164</strain>
    </source>
</reference>
<dbReference type="AlphaFoldDB" id="A0A450W3Z3"/>
<proteinExistence type="predicted"/>
<protein>
    <submittedName>
        <fullName evidence="1">Uncharacterized protein</fullName>
    </submittedName>
</protein>
<gene>
    <name evidence="1" type="ORF">BECKFM1743B_GA0114221_102047</name>
</gene>
<evidence type="ECO:0000313" key="1">
    <source>
        <dbReference type="EMBL" id="VFK11753.1"/>
    </source>
</evidence>
<sequence length="71" mass="8297">MRGCEKIPALLPRSPNRAWRRCERFKIASCSSLHSPILTLARLASHVREPSRYGWRFFHSLRELFTEEVAA</sequence>